<dbReference type="OrthoDB" id="7366511at2"/>
<reference evidence="1 2" key="1">
    <citation type="submission" date="2019-12" db="EMBL/GenBank/DDBJ databases">
        <title>Shinella kummerowiae sp. nov., a symbiotic bacterium isolated from root nodules of the herbal legume Kummerowia stipulacea.</title>
        <authorList>
            <person name="Gao J."/>
        </authorList>
    </citation>
    <scope>NUCLEOTIDE SEQUENCE [LARGE SCALE GENOMIC DNA]</scope>
    <source>
        <strain evidence="1 2">CCBAU 25048</strain>
    </source>
</reference>
<name>A0A6N8SAJ2_9HYPH</name>
<sequence>MSADDIIHKTPTDIIVTAGEVCTDLGIASSVANCTPIIKALKNEREGVDWRKIETAPENRAILIHIPHLDYYGNNGVYAGMLVNMGTGIRWMTFGHAIGRDLGPGDAPDAWCEFPAAPKAEG</sequence>
<gene>
    <name evidence="1" type="ORF">GR138_12875</name>
</gene>
<dbReference type="RefSeq" id="WP_160859631.1">
    <property type="nucleotide sequence ID" value="NZ_WUMK01000004.1"/>
</dbReference>
<evidence type="ECO:0008006" key="3">
    <source>
        <dbReference type="Google" id="ProtNLM"/>
    </source>
</evidence>
<organism evidence="1 2">
    <name type="scientific">Shinella kummerowiae</name>
    <dbReference type="NCBI Taxonomy" id="417745"/>
    <lineage>
        <taxon>Bacteria</taxon>
        <taxon>Pseudomonadati</taxon>
        <taxon>Pseudomonadota</taxon>
        <taxon>Alphaproteobacteria</taxon>
        <taxon>Hyphomicrobiales</taxon>
        <taxon>Rhizobiaceae</taxon>
        <taxon>Shinella</taxon>
    </lineage>
</organism>
<dbReference type="Proteomes" id="UP000435802">
    <property type="component" value="Unassembled WGS sequence"/>
</dbReference>
<accession>A0A6N8SAJ2</accession>
<dbReference type="AlphaFoldDB" id="A0A6N8SAJ2"/>
<dbReference type="EMBL" id="WUMK01000004">
    <property type="protein sequence ID" value="MXN46084.1"/>
    <property type="molecule type" value="Genomic_DNA"/>
</dbReference>
<evidence type="ECO:0000313" key="1">
    <source>
        <dbReference type="EMBL" id="MXN46084.1"/>
    </source>
</evidence>
<proteinExistence type="predicted"/>
<comment type="caution">
    <text evidence="1">The sequence shown here is derived from an EMBL/GenBank/DDBJ whole genome shotgun (WGS) entry which is preliminary data.</text>
</comment>
<evidence type="ECO:0000313" key="2">
    <source>
        <dbReference type="Proteomes" id="UP000435802"/>
    </source>
</evidence>
<keyword evidence="2" id="KW-1185">Reference proteome</keyword>
<protein>
    <recommendedName>
        <fullName evidence="3">DUF551 domain-containing protein</fullName>
    </recommendedName>
</protein>